<name>G7JZA4_MEDTR</name>
<evidence type="ECO:0000313" key="5">
    <source>
        <dbReference type="EnsemblPlants" id="AES97289"/>
    </source>
</evidence>
<reference evidence="7" key="4">
    <citation type="journal article" date="2018" name="Nat. Plants">
        <title>Whole-genome landscape of Medicago truncatula symbiotic genes.</title>
        <authorList>
            <person name="Pecrix Y."/>
            <person name="Staton S.E."/>
            <person name="Sallet E."/>
            <person name="Lelandais-Briere C."/>
            <person name="Moreau S."/>
            <person name="Carrere S."/>
            <person name="Blein T."/>
            <person name="Jardinaud M.F."/>
            <person name="Latrasse D."/>
            <person name="Zouine M."/>
            <person name="Zahm M."/>
            <person name="Kreplak J."/>
            <person name="Mayjonade B."/>
            <person name="Satge C."/>
            <person name="Perez M."/>
            <person name="Cauet S."/>
            <person name="Marande W."/>
            <person name="Chantry-Darmon C."/>
            <person name="Lopez-Roques C."/>
            <person name="Bouchez O."/>
            <person name="Berard A."/>
            <person name="Debelle F."/>
            <person name="Munos S."/>
            <person name="Bendahmane A."/>
            <person name="Berges H."/>
            <person name="Niebel A."/>
            <person name="Buitink J."/>
            <person name="Frugier F."/>
            <person name="Benhamed M."/>
            <person name="Crespi M."/>
            <person name="Gouzy J."/>
            <person name="Gamas P."/>
        </authorList>
    </citation>
    <scope>NUCLEOTIDE SEQUENCE [LARGE SCALE GENOMIC DNA]</scope>
    <source>
        <strain evidence="7">cv. Jemalong A17</strain>
    </source>
</reference>
<proteinExistence type="predicted"/>
<dbReference type="Proteomes" id="UP000002051">
    <property type="component" value="Chromosome 5"/>
</dbReference>
<dbReference type="InterPro" id="IPR001810">
    <property type="entry name" value="F-box_dom"/>
</dbReference>
<organism evidence="3 6">
    <name type="scientific">Medicago truncatula</name>
    <name type="common">Barrel medic</name>
    <name type="synonym">Medicago tribuloides</name>
    <dbReference type="NCBI Taxonomy" id="3880"/>
    <lineage>
        <taxon>Eukaryota</taxon>
        <taxon>Viridiplantae</taxon>
        <taxon>Streptophyta</taxon>
        <taxon>Embryophyta</taxon>
        <taxon>Tracheophyta</taxon>
        <taxon>Spermatophyta</taxon>
        <taxon>Magnoliopsida</taxon>
        <taxon>eudicotyledons</taxon>
        <taxon>Gunneridae</taxon>
        <taxon>Pentapetalae</taxon>
        <taxon>rosids</taxon>
        <taxon>fabids</taxon>
        <taxon>Fabales</taxon>
        <taxon>Fabaceae</taxon>
        <taxon>Papilionoideae</taxon>
        <taxon>50 kb inversion clade</taxon>
        <taxon>NPAAA clade</taxon>
        <taxon>Hologalegina</taxon>
        <taxon>IRL clade</taxon>
        <taxon>Trifolieae</taxon>
        <taxon>Medicago</taxon>
    </lineage>
</organism>
<dbReference type="SMART" id="SM00256">
    <property type="entry name" value="FBOX"/>
    <property type="match status" value="1"/>
</dbReference>
<dbReference type="HOGENOM" id="CLU_097329_0_0_1"/>
<reference evidence="3 6" key="1">
    <citation type="journal article" date="2011" name="Nature">
        <title>The Medicago genome provides insight into the evolution of rhizobial symbioses.</title>
        <authorList>
            <person name="Young N.D."/>
            <person name="Debelle F."/>
            <person name="Oldroyd G.E."/>
            <person name="Geurts R."/>
            <person name="Cannon S.B."/>
            <person name="Udvardi M.K."/>
            <person name="Benedito V.A."/>
            <person name="Mayer K.F."/>
            <person name="Gouzy J."/>
            <person name="Schoof H."/>
            <person name="Van de Peer Y."/>
            <person name="Proost S."/>
            <person name="Cook D.R."/>
            <person name="Meyers B.C."/>
            <person name="Spannagl M."/>
            <person name="Cheung F."/>
            <person name="De Mita S."/>
            <person name="Krishnakumar V."/>
            <person name="Gundlach H."/>
            <person name="Zhou S."/>
            <person name="Mudge J."/>
            <person name="Bharti A.K."/>
            <person name="Murray J.D."/>
            <person name="Naoumkina M.A."/>
            <person name="Rosen B."/>
            <person name="Silverstein K.A."/>
            <person name="Tang H."/>
            <person name="Rombauts S."/>
            <person name="Zhao P.X."/>
            <person name="Zhou P."/>
            <person name="Barbe V."/>
            <person name="Bardou P."/>
            <person name="Bechner M."/>
            <person name="Bellec A."/>
            <person name="Berger A."/>
            <person name="Berges H."/>
            <person name="Bidwell S."/>
            <person name="Bisseling T."/>
            <person name="Choisne N."/>
            <person name="Couloux A."/>
            <person name="Denny R."/>
            <person name="Deshpande S."/>
            <person name="Dai X."/>
            <person name="Doyle J.J."/>
            <person name="Dudez A.M."/>
            <person name="Farmer A.D."/>
            <person name="Fouteau S."/>
            <person name="Franken C."/>
            <person name="Gibelin C."/>
            <person name="Gish J."/>
            <person name="Goldstein S."/>
            <person name="Gonzalez A.J."/>
            <person name="Green P.J."/>
            <person name="Hallab A."/>
            <person name="Hartog M."/>
            <person name="Hua A."/>
            <person name="Humphray S.J."/>
            <person name="Jeong D.H."/>
            <person name="Jing Y."/>
            <person name="Jocker A."/>
            <person name="Kenton S.M."/>
            <person name="Kim D.J."/>
            <person name="Klee K."/>
            <person name="Lai H."/>
            <person name="Lang C."/>
            <person name="Lin S."/>
            <person name="Macmil S.L."/>
            <person name="Magdelenat G."/>
            <person name="Matthews L."/>
            <person name="McCorrison J."/>
            <person name="Monaghan E.L."/>
            <person name="Mun J.H."/>
            <person name="Najar F.Z."/>
            <person name="Nicholson C."/>
            <person name="Noirot C."/>
            <person name="O'Bleness M."/>
            <person name="Paule C.R."/>
            <person name="Poulain J."/>
            <person name="Prion F."/>
            <person name="Qin B."/>
            <person name="Qu C."/>
            <person name="Retzel E.F."/>
            <person name="Riddle C."/>
            <person name="Sallet E."/>
            <person name="Samain S."/>
            <person name="Samson N."/>
            <person name="Sanders I."/>
            <person name="Saurat O."/>
            <person name="Scarpelli C."/>
            <person name="Schiex T."/>
            <person name="Segurens B."/>
            <person name="Severin A.J."/>
            <person name="Sherrier D.J."/>
            <person name="Shi R."/>
            <person name="Sims S."/>
            <person name="Singer S.R."/>
            <person name="Sinharoy S."/>
            <person name="Sterck L."/>
            <person name="Viollet A."/>
            <person name="Wang B.B."/>
            <person name="Wang K."/>
            <person name="Wang M."/>
            <person name="Wang X."/>
            <person name="Warfsmann J."/>
            <person name="Weissenbach J."/>
            <person name="White D.D."/>
            <person name="White J.D."/>
            <person name="Wiley G.B."/>
            <person name="Wincker P."/>
            <person name="Xing Y."/>
            <person name="Yang L."/>
            <person name="Yao Z."/>
            <person name="Ying F."/>
            <person name="Zhai J."/>
            <person name="Zhou L."/>
            <person name="Zuber A."/>
            <person name="Denarie J."/>
            <person name="Dixon R.A."/>
            <person name="May G.D."/>
            <person name="Schwartz D.C."/>
            <person name="Rogers J."/>
            <person name="Quetier F."/>
            <person name="Town C.D."/>
            <person name="Roe B.A."/>
        </authorList>
    </citation>
    <scope>NUCLEOTIDE SEQUENCE [LARGE SCALE GENOMIC DNA]</scope>
    <source>
        <strain evidence="3">A17</strain>
        <strain evidence="5 6">cv. Jemalong A17</strain>
    </source>
</reference>
<dbReference type="Gene3D" id="1.20.1280.50">
    <property type="match status" value="1"/>
</dbReference>
<dbReference type="SUPFAM" id="SSF81383">
    <property type="entry name" value="F-box domain"/>
    <property type="match status" value="1"/>
</dbReference>
<evidence type="ECO:0000313" key="4">
    <source>
        <dbReference type="EMBL" id="RHN55679.1"/>
    </source>
</evidence>
<keyword evidence="6" id="KW-1185">Reference proteome</keyword>
<dbReference type="Pfam" id="PF00646">
    <property type="entry name" value="F-box"/>
    <property type="match status" value="1"/>
</dbReference>
<sequence>MAVSPISVLPDELLMEILSRVDSSNHLDLRCVCNLWKSLIRDPQFMKNHILRSITGFSSLSYKIEGHFIAFKSHIVYNPPLVPNVEEDVDVDVDVDVDGADSGEGEGEGEGEGDDDDDDDEDDDEEDEEVLRWKALIKLSNLERKEEQLKKRKNMDKIDEKTMIIRMAKLDIFLVVVRYMKSFMLNYLKSLEDRDILNENLESLRVEMQTMEDRLMCLKIFIKFYLRAISISMFSLVQPLWNFRLGD</sequence>
<dbReference type="PaxDb" id="3880-AES97289"/>
<protein>
    <submittedName>
        <fullName evidence="3">F-box-like protein</fullName>
    </submittedName>
    <submittedName>
        <fullName evidence="4">Putative F-box domain-containing protein</fullName>
    </submittedName>
</protein>
<evidence type="ECO:0000313" key="7">
    <source>
        <dbReference type="Proteomes" id="UP000265566"/>
    </source>
</evidence>
<dbReference type="EMBL" id="CM001221">
    <property type="protein sequence ID" value="AES97289.2"/>
    <property type="molecule type" value="Genomic_DNA"/>
</dbReference>
<reference evidence="5" key="3">
    <citation type="submission" date="2015-04" db="UniProtKB">
        <authorList>
            <consortium name="EnsemblPlants"/>
        </authorList>
    </citation>
    <scope>IDENTIFICATION</scope>
    <source>
        <strain evidence="5">cv. Jemalong A17</strain>
    </source>
</reference>
<accession>G7JZA4</accession>
<reference evidence="3 6" key="2">
    <citation type="journal article" date="2014" name="BMC Genomics">
        <title>An improved genome release (version Mt4.0) for the model legume Medicago truncatula.</title>
        <authorList>
            <person name="Tang H."/>
            <person name="Krishnakumar V."/>
            <person name="Bidwell S."/>
            <person name="Rosen B."/>
            <person name="Chan A."/>
            <person name="Zhou S."/>
            <person name="Gentzbittel L."/>
            <person name="Childs K.L."/>
            <person name="Yandell M."/>
            <person name="Gundlach H."/>
            <person name="Mayer K.F."/>
            <person name="Schwartz D.C."/>
            <person name="Town C.D."/>
        </authorList>
    </citation>
    <scope>GENOME REANNOTATION</scope>
    <source>
        <strain evidence="5 6">cv. Jemalong A17</strain>
    </source>
</reference>
<evidence type="ECO:0000256" key="1">
    <source>
        <dbReference type="SAM" id="MobiDB-lite"/>
    </source>
</evidence>
<evidence type="ECO:0000313" key="3">
    <source>
        <dbReference type="EMBL" id="AES97289.2"/>
    </source>
</evidence>
<accession>A0A0C3XJV3</accession>
<gene>
    <name evidence="3" type="ordered locus">MTR_5g048270</name>
    <name evidence="4" type="ORF">MtrunA17_Chr5g0420551</name>
</gene>
<dbReference type="Proteomes" id="UP000265566">
    <property type="component" value="Chromosome 5"/>
</dbReference>
<dbReference type="EnsemblPlants" id="AES97289">
    <property type="protein sequence ID" value="AES97289"/>
    <property type="gene ID" value="MTR_5g048270"/>
</dbReference>
<feature type="region of interest" description="Disordered" evidence="1">
    <location>
        <begin position="96"/>
        <end position="125"/>
    </location>
</feature>
<reference evidence="4" key="5">
    <citation type="journal article" date="2018" name="Nat. Plants">
        <title>Whole-genome landscape of Medicago truncatula symbiotic genes.</title>
        <authorList>
            <person name="Pecrix Y."/>
            <person name="Gamas P."/>
            <person name="Carrere S."/>
        </authorList>
    </citation>
    <scope>NUCLEOTIDE SEQUENCE</scope>
    <source>
        <tissue evidence="4">Leaves</tissue>
    </source>
</reference>
<dbReference type="PROSITE" id="PS50181">
    <property type="entry name" value="FBOX"/>
    <property type="match status" value="1"/>
</dbReference>
<dbReference type="AlphaFoldDB" id="G7JZA4"/>
<dbReference type="EMBL" id="PSQE01000005">
    <property type="protein sequence ID" value="RHN55679.1"/>
    <property type="molecule type" value="Genomic_DNA"/>
</dbReference>
<dbReference type="Gramene" id="rna30899">
    <property type="protein sequence ID" value="RHN55679.1"/>
    <property type="gene ID" value="gene30899"/>
</dbReference>
<feature type="domain" description="F-box" evidence="2">
    <location>
        <begin position="3"/>
        <end position="54"/>
    </location>
</feature>
<evidence type="ECO:0000259" key="2">
    <source>
        <dbReference type="PROSITE" id="PS50181"/>
    </source>
</evidence>
<dbReference type="InterPro" id="IPR036047">
    <property type="entry name" value="F-box-like_dom_sf"/>
</dbReference>
<evidence type="ECO:0000313" key="6">
    <source>
        <dbReference type="Proteomes" id="UP000002051"/>
    </source>
</evidence>